<dbReference type="Proteomes" id="UP000504617">
    <property type="component" value="Unplaced"/>
</dbReference>
<feature type="transmembrane region" description="Helical" evidence="9">
    <location>
        <begin position="272"/>
        <end position="292"/>
    </location>
</feature>
<feature type="transmembrane region" description="Helical" evidence="9">
    <location>
        <begin position="61"/>
        <end position="86"/>
    </location>
</feature>
<dbReference type="SUPFAM" id="SSF81321">
    <property type="entry name" value="Family A G protein-coupled receptor-like"/>
    <property type="match status" value="1"/>
</dbReference>
<feature type="transmembrane region" description="Helical" evidence="9">
    <location>
        <begin position="238"/>
        <end position="260"/>
    </location>
</feature>
<sequence>MKNSNDSSVNDFLLLGFSILGKKPTLLFVIFSLTYGTILTFNIIIMSVISLDRTLHCPMYFLLFALSVSETCSTFVTVPKLLFILLTGRQSISFVGCAMQMFCFFSLGANNCFLLVAMSYDRYTAICYPLQYQVLMEKRVCVKLVAASCLTGCCISLMICILIFRLPFCGPKEIQHFFCDISPVLSLTCTDTYLTHLVVALLCAVVLLGTVLLTSVSYAYIISAILRISSSLGRKKMFSTCASHLTVVITHFSSACVVYLRPKTTSSIGQEAWISIVFVFITPLLNPLIYSLRNKEVKLSIQKLLRSSFCPQRL</sequence>
<evidence type="ECO:0000256" key="8">
    <source>
        <dbReference type="ARBA" id="ARBA00023224"/>
    </source>
</evidence>
<proteinExistence type="predicted"/>
<evidence type="ECO:0000256" key="2">
    <source>
        <dbReference type="ARBA" id="ARBA00022475"/>
    </source>
</evidence>
<evidence type="ECO:0000256" key="7">
    <source>
        <dbReference type="ARBA" id="ARBA00023136"/>
    </source>
</evidence>
<dbReference type="Pfam" id="PF13853">
    <property type="entry name" value="7tm_4"/>
    <property type="match status" value="1"/>
</dbReference>
<dbReference type="PANTHER" id="PTHR26453">
    <property type="entry name" value="OLFACTORY RECEPTOR"/>
    <property type="match status" value="1"/>
</dbReference>
<dbReference type="GeneID" id="106543792"/>
<dbReference type="PRINTS" id="PR00245">
    <property type="entry name" value="OLFACTORYR"/>
</dbReference>
<keyword evidence="5" id="KW-0552">Olfaction</keyword>
<evidence type="ECO:0000256" key="3">
    <source>
        <dbReference type="ARBA" id="ARBA00022606"/>
    </source>
</evidence>
<dbReference type="GO" id="GO:0004984">
    <property type="term" value="F:olfactory receptor activity"/>
    <property type="evidence" value="ECO:0007669"/>
    <property type="project" value="InterPro"/>
</dbReference>
<gene>
    <name evidence="12" type="primary">LOC106543792</name>
</gene>
<comment type="subcellular location">
    <subcellularLocation>
        <location evidence="1">Cell membrane</location>
        <topology evidence="1">Multi-pass membrane protein</topology>
    </subcellularLocation>
</comment>
<name>A0A6I9XN72_9SAUR</name>
<keyword evidence="3" id="KW-0716">Sensory transduction</keyword>
<evidence type="ECO:0000259" key="10">
    <source>
        <dbReference type="PROSITE" id="PS50262"/>
    </source>
</evidence>
<keyword evidence="2" id="KW-1003">Cell membrane</keyword>
<keyword evidence="4 9" id="KW-0812">Transmembrane</keyword>
<dbReference type="GO" id="GO:0005886">
    <property type="term" value="C:plasma membrane"/>
    <property type="evidence" value="ECO:0007669"/>
    <property type="project" value="UniProtKB-SubCell"/>
</dbReference>
<dbReference type="CDD" id="cd15225">
    <property type="entry name" value="7tmA_OR10A-like"/>
    <property type="match status" value="1"/>
</dbReference>
<feature type="transmembrane region" description="Helical" evidence="9">
    <location>
        <begin position="193"/>
        <end position="226"/>
    </location>
</feature>
<evidence type="ECO:0000313" key="12">
    <source>
        <dbReference type="RefSeq" id="XP_013915346.1"/>
    </source>
</evidence>
<feature type="transmembrane region" description="Helical" evidence="9">
    <location>
        <begin position="140"/>
        <end position="164"/>
    </location>
</feature>
<dbReference type="InterPro" id="IPR017452">
    <property type="entry name" value="GPCR_Rhodpsn_7TM"/>
</dbReference>
<evidence type="ECO:0000313" key="11">
    <source>
        <dbReference type="Proteomes" id="UP000504617"/>
    </source>
</evidence>
<feature type="domain" description="G-protein coupled receptors family 1 profile" evidence="10">
    <location>
        <begin position="41"/>
        <end position="290"/>
    </location>
</feature>
<evidence type="ECO:0000256" key="1">
    <source>
        <dbReference type="ARBA" id="ARBA00004651"/>
    </source>
</evidence>
<protein>
    <submittedName>
        <fullName evidence="12">Olfactory receptor 10K1-like</fullName>
    </submittedName>
</protein>
<evidence type="ECO:0000256" key="6">
    <source>
        <dbReference type="ARBA" id="ARBA00022989"/>
    </source>
</evidence>
<dbReference type="FunFam" id="1.20.1070.10:FF:000001">
    <property type="entry name" value="Olfactory receptor"/>
    <property type="match status" value="1"/>
</dbReference>
<organism evidence="11 12">
    <name type="scientific">Thamnophis sirtalis</name>
    <dbReference type="NCBI Taxonomy" id="35019"/>
    <lineage>
        <taxon>Eukaryota</taxon>
        <taxon>Metazoa</taxon>
        <taxon>Chordata</taxon>
        <taxon>Craniata</taxon>
        <taxon>Vertebrata</taxon>
        <taxon>Euteleostomi</taxon>
        <taxon>Lepidosauria</taxon>
        <taxon>Squamata</taxon>
        <taxon>Bifurcata</taxon>
        <taxon>Unidentata</taxon>
        <taxon>Episquamata</taxon>
        <taxon>Toxicofera</taxon>
        <taxon>Serpentes</taxon>
        <taxon>Colubroidea</taxon>
        <taxon>Colubridae</taxon>
        <taxon>Natricinae</taxon>
        <taxon>Thamnophis</taxon>
    </lineage>
</organism>
<dbReference type="InterPro" id="IPR000276">
    <property type="entry name" value="GPCR_Rhodpsn"/>
</dbReference>
<dbReference type="OrthoDB" id="9975554at2759"/>
<dbReference type="PROSITE" id="PS50262">
    <property type="entry name" value="G_PROTEIN_RECEP_F1_2"/>
    <property type="match status" value="1"/>
</dbReference>
<feature type="transmembrane region" description="Helical" evidence="9">
    <location>
        <begin position="26"/>
        <end position="49"/>
    </location>
</feature>
<dbReference type="InterPro" id="IPR000725">
    <property type="entry name" value="Olfact_rcpt"/>
</dbReference>
<keyword evidence="7 9" id="KW-0472">Membrane</keyword>
<dbReference type="KEGG" id="tsr:106543792"/>
<dbReference type="PRINTS" id="PR00237">
    <property type="entry name" value="GPCRRHODOPSN"/>
</dbReference>
<dbReference type="RefSeq" id="XP_013915346.1">
    <property type="nucleotide sequence ID" value="XM_014059871.1"/>
</dbReference>
<dbReference type="GO" id="GO:0004930">
    <property type="term" value="F:G protein-coupled receptor activity"/>
    <property type="evidence" value="ECO:0007669"/>
    <property type="project" value="InterPro"/>
</dbReference>
<keyword evidence="6 9" id="KW-1133">Transmembrane helix</keyword>
<evidence type="ECO:0000256" key="4">
    <source>
        <dbReference type="ARBA" id="ARBA00022692"/>
    </source>
</evidence>
<keyword evidence="8" id="KW-0807">Transducer</keyword>
<dbReference type="Gene3D" id="1.20.1070.10">
    <property type="entry name" value="Rhodopsin 7-helix transmembrane proteins"/>
    <property type="match status" value="1"/>
</dbReference>
<evidence type="ECO:0000256" key="9">
    <source>
        <dbReference type="SAM" id="Phobius"/>
    </source>
</evidence>
<feature type="transmembrane region" description="Helical" evidence="9">
    <location>
        <begin position="92"/>
        <end position="120"/>
    </location>
</feature>
<reference evidence="12" key="1">
    <citation type="submission" date="2025-08" db="UniProtKB">
        <authorList>
            <consortium name="RefSeq"/>
        </authorList>
    </citation>
    <scope>IDENTIFICATION</scope>
    <source>
        <tissue evidence="12">Skeletal muscle</tissue>
    </source>
</reference>
<evidence type="ECO:0000256" key="5">
    <source>
        <dbReference type="ARBA" id="ARBA00022725"/>
    </source>
</evidence>
<dbReference type="AlphaFoldDB" id="A0A6I9XN72"/>
<keyword evidence="11" id="KW-1185">Reference proteome</keyword>
<accession>A0A6I9XN72</accession>